<organism evidence="2 3">
    <name type="scientific">Halomarina halobia</name>
    <dbReference type="NCBI Taxonomy" id="3033386"/>
    <lineage>
        <taxon>Archaea</taxon>
        <taxon>Methanobacteriati</taxon>
        <taxon>Methanobacteriota</taxon>
        <taxon>Stenosarchaea group</taxon>
        <taxon>Halobacteria</taxon>
        <taxon>Halobacteriales</taxon>
        <taxon>Natronomonadaceae</taxon>
        <taxon>Halomarina</taxon>
    </lineage>
</organism>
<evidence type="ECO:0000313" key="3">
    <source>
        <dbReference type="Proteomes" id="UP001596547"/>
    </source>
</evidence>
<dbReference type="AlphaFoldDB" id="A0ABD6A8E5"/>
<evidence type="ECO:0000256" key="1">
    <source>
        <dbReference type="SAM" id="MobiDB-lite"/>
    </source>
</evidence>
<feature type="region of interest" description="Disordered" evidence="1">
    <location>
        <begin position="1"/>
        <end position="23"/>
    </location>
</feature>
<sequence length="40" mass="4398">MTLDRLEQAPEGSGYERETVPTREDALAVAARQRAAHDGE</sequence>
<proteinExistence type="predicted"/>
<dbReference type="Proteomes" id="UP001596547">
    <property type="component" value="Unassembled WGS sequence"/>
</dbReference>
<gene>
    <name evidence="2" type="ORF">ACFQPE_07710</name>
</gene>
<dbReference type="InterPro" id="IPR055965">
    <property type="entry name" value="DUF7543"/>
</dbReference>
<reference evidence="2 3" key="1">
    <citation type="journal article" date="2019" name="Int. J. Syst. Evol. Microbiol.">
        <title>The Global Catalogue of Microorganisms (GCM) 10K type strain sequencing project: providing services to taxonomists for standard genome sequencing and annotation.</title>
        <authorList>
            <consortium name="The Broad Institute Genomics Platform"/>
            <consortium name="The Broad Institute Genome Sequencing Center for Infectious Disease"/>
            <person name="Wu L."/>
            <person name="Ma J."/>
        </authorList>
    </citation>
    <scope>NUCLEOTIDE SEQUENCE [LARGE SCALE GENOMIC DNA]</scope>
    <source>
        <strain evidence="2 3">PSR21</strain>
    </source>
</reference>
<protein>
    <submittedName>
        <fullName evidence="2">Uncharacterized protein</fullName>
    </submittedName>
</protein>
<evidence type="ECO:0000313" key="2">
    <source>
        <dbReference type="EMBL" id="MFC7316682.1"/>
    </source>
</evidence>
<dbReference type="RefSeq" id="WP_276304055.1">
    <property type="nucleotide sequence ID" value="NZ_JBHTBB010000001.1"/>
</dbReference>
<comment type="caution">
    <text evidence="2">The sequence shown here is derived from an EMBL/GenBank/DDBJ whole genome shotgun (WGS) entry which is preliminary data.</text>
</comment>
<accession>A0ABD6A8E5</accession>
<dbReference type="EMBL" id="JBHTBF010000002">
    <property type="protein sequence ID" value="MFC7316682.1"/>
    <property type="molecule type" value="Genomic_DNA"/>
</dbReference>
<dbReference type="Pfam" id="PF24399">
    <property type="entry name" value="DUF7543"/>
    <property type="match status" value="1"/>
</dbReference>
<keyword evidence="3" id="KW-1185">Reference proteome</keyword>
<name>A0ABD6A8E5_9EURY</name>